<keyword evidence="1" id="KW-1133">Transmembrane helix</keyword>
<comment type="caution">
    <text evidence="2">The sequence shown here is derived from an EMBL/GenBank/DDBJ whole genome shotgun (WGS) entry which is preliminary data.</text>
</comment>
<gene>
    <name evidence="2" type="ORF">F8C67_09595</name>
</gene>
<keyword evidence="1" id="KW-0812">Transmembrane</keyword>
<evidence type="ECO:0000256" key="1">
    <source>
        <dbReference type="SAM" id="Phobius"/>
    </source>
</evidence>
<dbReference type="AlphaFoldDB" id="A0A6N6RHK2"/>
<proteinExistence type="predicted"/>
<dbReference type="EMBL" id="WBVO01000007">
    <property type="protein sequence ID" value="KAB2809799.1"/>
    <property type="molecule type" value="Genomic_DNA"/>
</dbReference>
<sequence length="208" mass="24142">MGYSGNNGPEQLKAIRNLKGRHAANSFKNLRKRTELKIEELHVDRSSPAVMAAIRADIEAERKRRNRWIYGVMAACIAVLFSVFYYLDTTPMTHGVMSSIDECNQIENPTRRFECHLRKGKLNMSRYPSLSTVHFESAVQIMPQNIRAREYFIQSLVDGPISPESLSKIDGQISEYKSMHGYTRFIIDYEQRFERILQSENRWTKSES</sequence>
<keyword evidence="1" id="KW-0472">Membrane</keyword>
<accession>A0A6N6RHK2</accession>
<name>A0A6N6RHK2_9FLAO</name>
<reference evidence="2 3" key="1">
    <citation type="submission" date="2019-09" db="EMBL/GenBank/DDBJ databases">
        <title>Genomes of family Cryomorphaceae.</title>
        <authorList>
            <person name="Bowman J.P."/>
        </authorList>
    </citation>
    <scope>NUCLEOTIDE SEQUENCE [LARGE SCALE GENOMIC DNA]</scope>
    <source>
        <strain evidence="2 3">LMG 25704</strain>
    </source>
</reference>
<keyword evidence="3" id="KW-1185">Reference proteome</keyword>
<dbReference type="Proteomes" id="UP000468650">
    <property type="component" value="Unassembled WGS sequence"/>
</dbReference>
<evidence type="ECO:0000313" key="3">
    <source>
        <dbReference type="Proteomes" id="UP000468650"/>
    </source>
</evidence>
<evidence type="ECO:0000313" key="2">
    <source>
        <dbReference type="EMBL" id="KAB2809799.1"/>
    </source>
</evidence>
<protein>
    <submittedName>
        <fullName evidence="2">Uncharacterized protein</fullName>
    </submittedName>
</protein>
<organism evidence="2 3">
    <name type="scientific">Phaeocystidibacter luteus</name>
    <dbReference type="NCBI Taxonomy" id="911197"/>
    <lineage>
        <taxon>Bacteria</taxon>
        <taxon>Pseudomonadati</taxon>
        <taxon>Bacteroidota</taxon>
        <taxon>Flavobacteriia</taxon>
        <taxon>Flavobacteriales</taxon>
        <taxon>Phaeocystidibacteraceae</taxon>
        <taxon>Phaeocystidibacter</taxon>
    </lineage>
</organism>
<dbReference type="RefSeq" id="WP_151667622.1">
    <property type="nucleotide sequence ID" value="NZ_WBVO01000007.1"/>
</dbReference>
<feature type="transmembrane region" description="Helical" evidence="1">
    <location>
        <begin position="68"/>
        <end position="87"/>
    </location>
</feature>